<dbReference type="PANTHER" id="PTHR31642">
    <property type="entry name" value="TRICHOTHECENE 3-O-ACETYLTRANSFERASE"/>
    <property type="match status" value="1"/>
</dbReference>
<evidence type="ECO:0000256" key="2">
    <source>
        <dbReference type="ARBA" id="ARBA00022679"/>
    </source>
</evidence>
<comment type="caution">
    <text evidence="4">The sequence shown here is derived from an EMBL/GenBank/DDBJ whole genome shotgun (WGS) entry which is preliminary data.</text>
</comment>
<dbReference type="OrthoDB" id="671439at2759"/>
<evidence type="ECO:0000256" key="1">
    <source>
        <dbReference type="ARBA" id="ARBA00009861"/>
    </source>
</evidence>
<protein>
    <submittedName>
        <fullName evidence="4">Uncharacterized protein</fullName>
    </submittedName>
</protein>
<evidence type="ECO:0000256" key="3">
    <source>
        <dbReference type="ARBA" id="ARBA00023315"/>
    </source>
</evidence>
<keyword evidence="3" id="KW-0012">Acyltransferase</keyword>
<dbReference type="GO" id="GO:0016747">
    <property type="term" value="F:acyltransferase activity, transferring groups other than amino-acyl groups"/>
    <property type="evidence" value="ECO:0007669"/>
    <property type="project" value="TreeGrafter"/>
</dbReference>
<dbReference type="FunFam" id="3.30.559.10:FF:000008">
    <property type="entry name" value="Tryptamine hydroxycinnamoyl transferase"/>
    <property type="match status" value="1"/>
</dbReference>
<evidence type="ECO:0000313" key="5">
    <source>
        <dbReference type="Proteomes" id="UP000631114"/>
    </source>
</evidence>
<dbReference type="InterPro" id="IPR023213">
    <property type="entry name" value="CAT-like_dom_sf"/>
</dbReference>
<dbReference type="EMBL" id="JADFTS010000008">
    <property type="protein sequence ID" value="KAF9593519.1"/>
    <property type="molecule type" value="Genomic_DNA"/>
</dbReference>
<dbReference type="SUPFAM" id="SSF52777">
    <property type="entry name" value="CoA-dependent acyltransferases"/>
    <property type="match status" value="1"/>
</dbReference>
<keyword evidence="2" id="KW-0808">Transferase</keyword>
<dbReference type="Gene3D" id="3.30.559.10">
    <property type="entry name" value="Chloramphenicol acetyltransferase-like domain"/>
    <property type="match status" value="2"/>
</dbReference>
<reference evidence="4 5" key="1">
    <citation type="submission" date="2020-10" db="EMBL/GenBank/DDBJ databases">
        <title>The Coptis chinensis genome and diversification of protoberbering-type alkaloids.</title>
        <authorList>
            <person name="Wang B."/>
            <person name="Shu S."/>
            <person name="Song C."/>
            <person name="Liu Y."/>
        </authorList>
    </citation>
    <scope>NUCLEOTIDE SEQUENCE [LARGE SCALE GENOMIC DNA]</scope>
    <source>
        <strain evidence="4">HL-2020</strain>
        <tissue evidence="4">Leaf</tissue>
    </source>
</reference>
<organism evidence="4 5">
    <name type="scientific">Coptis chinensis</name>
    <dbReference type="NCBI Taxonomy" id="261450"/>
    <lineage>
        <taxon>Eukaryota</taxon>
        <taxon>Viridiplantae</taxon>
        <taxon>Streptophyta</taxon>
        <taxon>Embryophyta</taxon>
        <taxon>Tracheophyta</taxon>
        <taxon>Spermatophyta</taxon>
        <taxon>Magnoliopsida</taxon>
        <taxon>Ranunculales</taxon>
        <taxon>Ranunculaceae</taxon>
        <taxon>Coptidoideae</taxon>
        <taxon>Coptis</taxon>
    </lineage>
</organism>
<comment type="similarity">
    <text evidence="1">Belongs to the plant acyltransferase family.</text>
</comment>
<sequence>MAIGLMNNTILKSSLSKAQTNHHSLVPLTIFDKAAFDLHVVVLYAFKPPMPSNEVLKNALSKVLIHFPHLAGRFTTDDKGQPCIVLNNAGIRIIETYVPTTLADQLPFDPSKEVNHLLPPVEGIDELLQIQLNRYACGGLVIGQTAHHRVADGQSLSSFFVAWAKLVRGLAVDPLPYHDRDAISVPRNQPRAQFAHRFIEFRQTNVPNTPILLSSIENLITHFSTDFINKIKSKVTQGNDSNPHQRYSTFECLLAHVWKKMTQARGLELEQFTQVRVAVNGRARMKPQVPIEYFGNLVLWAYPRLTVREVLMESHAYVAKAIHDAVAKIDNKYFQSFIDFGELLKRNGEELEGTAPEIGNTLCPNLEVDSWLRFQFHDLNFGGGGPCAFYPPNIPVEGLLIFLPSCRVGGGVDVVMSLLPEHASIFKTNSHSLQ</sequence>
<dbReference type="Pfam" id="PF02458">
    <property type="entry name" value="Transferase"/>
    <property type="match status" value="1"/>
</dbReference>
<name>A0A835H5Z8_9MAGN</name>
<gene>
    <name evidence="4" type="ORF">IFM89_024012</name>
</gene>
<dbReference type="PANTHER" id="PTHR31642:SF278">
    <property type="entry name" value="TRYPTAMINE HYDROXYCINNAMOYLTRANSFERASE 1"/>
    <property type="match status" value="1"/>
</dbReference>
<dbReference type="InterPro" id="IPR050317">
    <property type="entry name" value="Plant_Fungal_Acyltransferase"/>
</dbReference>
<evidence type="ECO:0000313" key="4">
    <source>
        <dbReference type="EMBL" id="KAF9593519.1"/>
    </source>
</evidence>
<keyword evidence="5" id="KW-1185">Reference proteome</keyword>
<dbReference type="Proteomes" id="UP000631114">
    <property type="component" value="Unassembled WGS sequence"/>
</dbReference>
<dbReference type="AlphaFoldDB" id="A0A835H5Z8"/>
<proteinExistence type="inferred from homology"/>
<accession>A0A835H5Z8</accession>